<protein>
    <submittedName>
        <fullName evidence="1">Uncharacterized protein</fullName>
    </submittedName>
</protein>
<gene>
    <name evidence="1" type="ORF">FRX31_003053</name>
</gene>
<evidence type="ECO:0000313" key="1">
    <source>
        <dbReference type="EMBL" id="KAF5207356.1"/>
    </source>
</evidence>
<accession>A0A7J6XC43</accession>
<dbReference type="Proteomes" id="UP000554482">
    <property type="component" value="Unassembled WGS sequence"/>
</dbReference>
<proteinExistence type="predicted"/>
<organism evidence="1 2">
    <name type="scientific">Thalictrum thalictroides</name>
    <name type="common">Rue-anemone</name>
    <name type="synonym">Anemone thalictroides</name>
    <dbReference type="NCBI Taxonomy" id="46969"/>
    <lineage>
        <taxon>Eukaryota</taxon>
        <taxon>Viridiplantae</taxon>
        <taxon>Streptophyta</taxon>
        <taxon>Embryophyta</taxon>
        <taxon>Tracheophyta</taxon>
        <taxon>Spermatophyta</taxon>
        <taxon>Magnoliopsida</taxon>
        <taxon>Ranunculales</taxon>
        <taxon>Ranunculaceae</taxon>
        <taxon>Thalictroideae</taxon>
        <taxon>Thalictrum</taxon>
    </lineage>
</organism>
<dbReference type="EMBL" id="JABWDY010001515">
    <property type="protein sequence ID" value="KAF5207356.1"/>
    <property type="molecule type" value="Genomic_DNA"/>
</dbReference>
<sequence length="59" mass="6446">MVKAKTQSHIISGVVRACFSAGLHMVLGCQNKLELYSVFNVALTDIRKKLEFSSTSTVS</sequence>
<evidence type="ECO:0000313" key="2">
    <source>
        <dbReference type="Proteomes" id="UP000554482"/>
    </source>
</evidence>
<reference evidence="1 2" key="1">
    <citation type="submission" date="2020-06" db="EMBL/GenBank/DDBJ databases">
        <title>Transcriptomic and genomic resources for Thalictrum thalictroides and T. hernandezii: Facilitating candidate gene discovery in an emerging model plant lineage.</title>
        <authorList>
            <person name="Arias T."/>
            <person name="Riano-Pachon D.M."/>
            <person name="Di Stilio V.S."/>
        </authorList>
    </citation>
    <scope>NUCLEOTIDE SEQUENCE [LARGE SCALE GENOMIC DNA]</scope>
    <source>
        <strain evidence="2">cv. WT478/WT964</strain>
        <tissue evidence="1">Leaves</tissue>
    </source>
</reference>
<dbReference type="AlphaFoldDB" id="A0A7J6XC43"/>
<keyword evidence="2" id="KW-1185">Reference proteome</keyword>
<dbReference type="PROSITE" id="PS51257">
    <property type="entry name" value="PROKAR_LIPOPROTEIN"/>
    <property type="match status" value="1"/>
</dbReference>
<comment type="caution">
    <text evidence="1">The sequence shown here is derived from an EMBL/GenBank/DDBJ whole genome shotgun (WGS) entry which is preliminary data.</text>
</comment>
<name>A0A7J6XC43_THATH</name>